<proteinExistence type="predicted"/>
<dbReference type="EMBL" id="JAEKCZ010000034">
    <property type="protein sequence ID" value="MBJ2259711.1"/>
    <property type="molecule type" value="Genomic_DNA"/>
</dbReference>
<evidence type="ECO:0000313" key="2">
    <source>
        <dbReference type="Proteomes" id="UP000658390"/>
    </source>
</evidence>
<sequence length="113" mass="12588">MTTETEALDFLPFDFVYAGRRALKGDKPGAEIFRIVDGRIADSFVFEAKTLKGKVIGGIYRGALFTDTKARGLGAVKYVDRWNDQGACIDWRGGTKPLKRSSALQSWSRTPRK</sequence>
<organism evidence="1 2">
    <name type="scientific">Pseudomonas psychrophila</name>
    <dbReference type="NCBI Taxonomy" id="122355"/>
    <lineage>
        <taxon>Bacteria</taxon>
        <taxon>Pseudomonadati</taxon>
        <taxon>Pseudomonadota</taxon>
        <taxon>Gammaproteobacteria</taxon>
        <taxon>Pseudomonadales</taxon>
        <taxon>Pseudomonadaceae</taxon>
        <taxon>Pseudomonas</taxon>
    </lineage>
</organism>
<evidence type="ECO:0000313" key="1">
    <source>
        <dbReference type="EMBL" id="MBJ2259711.1"/>
    </source>
</evidence>
<comment type="caution">
    <text evidence="1">The sequence shown here is derived from an EMBL/GenBank/DDBJ whole genome shotgun (WGS) entry which is preliminary data.</text>
</comment>
<dbReference type="RefSeq" id="WP_108184779.1">
    <property type="nucleotide sequence ID" value="NZ_JAEKCZ010000034.1"/>
</dbReference>
<name>A0A8I1KAB6_9PSED</name>
<protein>
    <submittedName>
        <fullName evidence="1">Uncharacterized protein</fullName>
    </submittedName>
</protein>
<dbReference type="AlphaFoldDB" id="A0A8I1KAB6"/>
<dbReference type="Proteomes" id="UP000658390">
    <property type="component" value="Unassembled WGS sequence"/>
</dbReference>
<gene>
    <name evidence="1" type="ORF">JFT45_24725</name>
</gene>
<accession>A0A8I1KAB6</accession>
<reference evidence="1" key="1">
    <citation type="submission" date="2020-12" db="EMBL/GenBank/DDBJ databases">
        <title>Antibiotic resistance and phylogeny of Pseudomonas spp. isolated over three decades from chicken meat in the Norwegian food chain.</title>
        <authorList>
            <person name="Moen B."/>
        </authorList>
    </citation>
    <scope>NUCLEOTIDE SEQUENCE</scope>
    <source>
        <strain evidence="1">MF6762</strain>
    </source>
</reference>